<evidence type="ECO:0000313" key="3">
    <source>
        <dbReference type="Proteomes" id="UP000255224"/>
    </source>
</evidence>
<dbReference type="EMBL" id="UFVQ01000003">
    <property type="protein sequence ID" value="STC94281.1"/>
    <property type="molecule type" value="Genomic_DNA"/>
</dbReference>
<dbReference type="SUPFAM" id="SSF81301">
    <property type="entry name" value="Nucleotidyltransferase"/>
    <property type="match status" value="1"/>
</dbReference>
<gene>
    <name evidence="1" type="ORF">EG346_15015</name>
    <name evidence="2" type="ORF">NCTC13533_01498</name>
</gene>
<dbReference type="Gene3D" id="3.30.460.10">
    <property type="entry name" value="Beta Polymerase, domain 2"/>
    <property type="match status" value="1"/>
</dbReference>
<organism evidence="2 3">
    <name type="scientific">Chryseobacterium carnipullorum</name>
    <dbReference type="NCBI Taxonomy" id="1124835"/>
    <lineage>
        <taxon>Bacteria</taxon>
        <taxon>Pseudomonadati</taxon>
        <taxon>Bacteroidota</taxon>
        <taxon>Flavobacteriia</taxon>
        <taxon>Flavobacteriales</taxon>
        <taxon>Weeksellaceae</taxon>
        <taxon>Chryseobacterium group</taxon>
        <taxon>Chryseobacterium</taxon>
    </lineage>
</organism>
<reference evidence="1" key="2">
    <citation type="submission" date="2018-11" db="EMBL/GenBank/DDBJ databases">
        <title>Proposal to divide the Flavobacteriaceae and reorganize its genera based on Amino Acid Identity values calculated from whole genome sequences.</title>
        <authorList>
            <person name="Nicholson A.C."/>
            <person name="Gulvik C.A."/>
            <person name="Whitney A.M."/>
            <person name="Humrighouse B.W."/>
            <person name="Bell M."/>
            <person name="Holmes B."/>
            <person name="Steigerwalt A."/>
            <person name="Villarma A."/>
            <person name="Sheth M."/>
            <person name="Batra D."/>
            <person name="Pryor J."/>
            <person name="Bernardet J.-F."/>
            <person name="Hugo C."/>
            <person name="Kampfer P."/>
            <person name="Newman J."/>
            <person name="Mcquiston J.R."/>
        </authorList>
    </citation>
    <scope>NUCLEOTIDE SEQUENCE [LARGE SCALE GENOMIC DNA]</scope>
    <source>
        <strain evidence="1">G0188</strain>
    </source>
</reference>
<dbReference type="Pfam" id="PF04439">
    <property type="entry name" value="Adenyl_transf"/>
    <property type="match status" value="1"/>
</dbReference>
<reference evidence="4" key="3">
    <citation type="submission" date="2018-11" db="EMBL/GenBank/DDBJ databases">
        <title>Proposal to divide the Flavobacteriaceae and reorganize its genera based on Amino Acid Identity values calculated from whole genome sequences.</title>
        <authorList>
            <person name="Nicholson A.C."/>
            <person name="Gulvik C.A."/>
            <person name="Whitney A.M."/>
            <person name="Humrighouse B.W."/>
            <person name="Bell M."/>
            <person name="Holmes B."/>
            <person name="Steigerwalt A.G."/>
            <person name="Villarma A."/>
            <person name="Sheth M."/>
            <person name="Batra D."/>
            <person name="Pryor J."/>
            <person name="Bernardet J.-F."/>
            <person name="Hugo C."/>
            <person name="Kampfer P."/>
            <person name="Newman J."/>
            <person name="McQuiston J.R."/>
        </authorList>
    </citation>
    <scope>NUCLEOTIDE SEQUENCE [LARGE SCALE GENOMIC DNA]</scope>
    <source>
        <strain evidence="4">G0188</strain>
    </source>
</reference>
<protein>
    <submittedName>
        <fullName evidence="2">Streptomycin adenylyltransferase</fullName>
    </submittedName>
</protein>
<dbReference type="EMBL" id="CP033920">
    <property type="protein sequence ID" value="AZA49409.1"/>
    <property type="molecule type" value="Genomic_DNA"/>
</dbReference>
<keyword evidence="4" id="KW-1185">Reference proteome</keyword>
<dbReference type="KEGG" id="ccau:EG346_15015"/>
<dbReference type="AlphaFoldDB" id="A0A1M7M5B6"/>
<dbReference type="RefSeq" id="WP_073335670.1">
    <property type="nucleotide sequence ID" value="NZ_CP033920.1"/>
</dbReference>
<evidence type="ECO:0000313" key="2">
    <source>
        <dbReference type="EMBL" id="STC94281.1"/>
    </source>
</evidence>
<dbReference type="InterPro" id="IPR043519">
    <property type="entry name" value="NT_sf"/>
</dbReference>
<dbReference type="Gene3D" id="1.20.120.330">
    <property type="entry name" value="Nucleotidyltransferases domain 2"/>
    <property type="match status" value="1"/>
</dbReference>
<dbReference type="InterPro" id="IPR007530">
    <property type="entry name" value="Aminoglycoside_adenylylTfrase"/>
</dbReference>
<dbReference type="GO" id="GO:0016779">
    <property type="term" value="F:nucleotidyltransferase activity"/>
    <property type="evidence" value="ECO:0007669"/>
    <property type="project" value="UniProtKB-KW"/>
</dbReference>
<evidence type="ECO:0000313" key="4">
    <source>
        <dbReference type="Proteomes" id="UP000273270"/>
    </source>
</evidence>
<evidence type="ECO:0000313" key="1">
    <source>
        <dbReference type="EMBL" id="AZA49409.1"/>
    </source>
</evidence>
<dbReference type="OrthoDB" id="741974at2"/>
<name>A0A1M7M5B6_CHRCU</name>
<dbReference type="Proteomes" id="UP000255224">
    <property type="component" value="Unassembled WGS sequence"/>
</dbReference>
<accession>A0A1M7M5B6</accession>
<reference evidence="2 3" key="1">
    <citation type="submission" date="2018-06" db="EMBL/GenBank/DDBJ databases">
        <authorList>
            <consortium name="Pathogen Informatics"/>
            <person name="Doyle S."/>
        </authorList>
    </citation>
    <scope>NUCLEOTIDE SEQUENCE [LARGE SCALE GENOMIC DNA]</scope>
    <source>
        <strain evidence="2 3">NCTC13533</strain>
    </source>
</reference>
<sequence>MNNLDEILKKFGESNTDICSIVTFGSFFHLDRKKSSDSLSDLDVFVFTDDVKKYNNQNKTEWLSSFPNSVLSVYLQQGEATVRPRVLFDNLFCMDLTIIDKKLLVLAKRYIQLKKFKAFRFLFKALRVDNYIASFSYNLSSGYKIAYSRDEFYPVINQLVKEYQFETIEFNEENFKVNYNGFWQMCYKVYIGIKRDDMLYGVLANDNVLKKIIIELLVWKEQLNPHRESAIFKGKHIKKWGNDYYKEIMNDLMFNHKKEEAYATLLKNISFYKSACKGVSDWHLPDLEKSIISLLESEIKTLSIQNERNDAPVLTTI</sequence>
<accession>A0A376DRQ3</accession>
<proteinExistence type="predicted"/>
<keyword evidence="2" id="KW-0548">Nucleotidyltransferase</keyword>
<dbReference type="SUPFAM" id="SSF81631">
    <property type="entry name" value="PAP/OAS1 substrate-binding domain"/>
    <property type="match status" value="1"/>
</dbReference>
<keyword evidence="2" id="KW-0808">Transferase</keyword>
<dbReference type="Proteomes" id="UP000273270">
    <property type="component" value="Chromosome"/>
</dbReference>